<evidence type="ECO:0000256" key="4">
    <source>
        <dbReference type="SAM" id="Coils"/>
    </source>
</evidence>
<dbReference type="InterPro" id="IPR058638">
    <property type="entry name" value="HH_YknX-like"/>
</dbReference>
<feature type="domain" description="YknX-like alpha-helical hairpin" evidence="5">
    <location>
        <begin position="94"/>
        <end position="180"/>
    </location>
</feature>
<dbReference type="Pfam" id="PF25990">
    <property type="entry name" value="Beta-barrel_YknX"/>
    <property type="match status" value="1"/>
</dbReference>
<organism evidence="9 10">
    <name type="scientific">Aeribacillus pallidus</name>
    <dbReference type="NCBI Taxonomy" id="33936"/>
    <lineage>
        <taxon>Bacteria</taxon>
        <taxon>Bacillati</taxon>
        <taxon>Bacillota</taxon>
        <taxon>Bacilli</taxon>
        <taxon>Bacillales</taxon>
        <taxon>Bacillaceae</taxon>
        <taxon>Aeribacillus</taxon>
    </lineage>
</organism>
<feature type="domain" description="YknX-like beta-barrel" evidence="8">
    <location>
        <begin position="218"/>
        <end position="301"/>
    </location>
</feature>
<dbReference type="InterPro" id="IPR006143">
    <property type="entry name" value="RND_pump_MFP"/>
</dbReference>
<dbReference type="EMBL" id="CP017703">
    <property type="protein sequence ID" value="ASS90924.1"/>
    <property type="molecule type" value="Genomic_DNA"/>
</dbReference>
<evidence type="ECO:0000259" key="8">
    <source>
        <dbReference type="Pfam" id="PF25990"/>
    </source>
</evidence>
<dbReference type="KEGG" id="apak:AP3564_12475"/>
<evidence type="ECO:0000259" key="6">
    <source>
        <dbReference type="Pfam" id="PF25984"/>
    </source>
</evidence>
<dbReference type="Gene3D" id="2.40.30.170">
    <property type="match status" value="1"/>
</dbReference>
<dbReference type="Proteomes" id="UP000214606">
    <property type="component" value="Chromosome"/>
</dbReference>
<dbReference type="PANTHER" id="PTHR32347">
    <property type="entry name" value="EFFLUX SYSTEM COMPONENT YKNX-RELATED"/>
    <property type="match status" value="1"/>
</dbReference>
<keyword evidence="3 4" id="KW-0175">Coiled coil</keyword>
<dbReference type="InterPro" id="IPR058637">
    <property type="entry name" value="YknX-like_C"/>
</dbReference>
<evidence type="ECO:0000259" key="7">
    <source>
        <dbReference type="Pfam" id="PF25989"/>
    </source>
</evidence>
<reference evidence="9 10" key="1">
    <citation type="submission" date="2016-10" db="EMBL/GenBank/DDBJ databases">
        <title>The whole genome sequencing and assembly of Aeribacillus pallidus KCTC3564 strain.</title>
        <authorList>
            <person name="Lee Y.-J."/>
            <person name="Park M.-K."/>
            <person name="Yi H."/>
            <person name="Bahn Y.-S."/>
            <person name="Kim J.F."/>
            <person name="Lee D.-W."/>
        </authorList>
    </citation>
    <scope>NUCLEOTIDE SEQUENCE [LARGE SCALE GENOMIC DNA]</scope>
    <source>
        <strain evidence="9 10">KCTC3564</strain>
    </source>
</reference>
<evidence type="ECO:0000256" key="1">
    <source>
        <dbReference type="ARBA" id="ARBA00004196"/>
    </source>
</evidence>
<comment type="similarity">
    <text evidence="2">Belongs to the membrane fusion protein (MFP) (TC 8.A.1) family.</text>
</comment>
<dbReference type="GO" id="GO:0022857">
    <property type="term" value="F:transmembrane transporter activity"/>
    <property type="evidence" value="ECO:0007669"/>
    <property type="project" value="InterPro"/>
</dbReference>
<evidence type="ECO:0000313" key="10">
    <source>
        <dbReference type="Proteomes" id="UP000214606"/>
    </source>
</evidence>
<dbReference type="Gene3D" id="2.40.50.100">
    <property type="match status" value="1"/>
</dbReference>
<feature type="coiled-coil region" evidence="4">
    <location>
        <begin position="88"/>
        <end position="184"/>
    </location>
</feature>
<gene>
    <name evidence="9" type="ORF">AP3564_12475</name>
</gene>
<dbReference type="PANTHER" id="PTHR32347:SF14">
    <property type="entry name" value="EFFLUX SYSTEM COMPONENT YKNX-RELATED"/>
    <property type="match status" value="1"/>
</dbReference>
<evidence type="ECO:0000313" key="9">
    <source>
        <dbReference type="EMBL" id="ASS90924.1"/>
    </source>
</evidence>
<dbReference type="InterPro" id="IPR050465">
    <property type="entry name" value="UPF0194_transport"/>
</dbReference>
<name>A0A223E6P0_9BACI</name>
<proteinExistence type="inferred from homology"/>
<accession>A0A223E6P0</accession>
<dbReference type="PRINTS" id="PR01490">
    <property type="entry name" value="RTXTOXIND"/>
</dbReference>
<dbReference type="InterPro" id="IPR058636">
    <property type="entry name" value="Beta-barrel_YknX"/>
</dbReference>
<dbReference type="AlphaFoldDB" id="A0A223E6P0"/>
<dbReference type="NCBIfam" id="TIGR01730">
    <property type="entry name" value="RND_mfp"/>
    <property type="match status" value="1"/>
</dbReference>
<dbReference type="GO" id="GO:0016020">
    <property type="term" value="C:membrane"/>
    <property type="evidence" value="ECO:0007669"/>
    <property type="project" value="InterPro"/>
</dbReference>
<sequence length="377" mass="42395">MRKKVLIGVGVAVIIALFVGISIFRAASKENPTVETVKLEQKEITGNVMIPGTLQLMNEQKIYYDAERGKVKKILVKEGDKIKKGTPLVIYENEQLELEKEQAKLSIEQSYIKLDQINEQLEDLKKKEEELKKQVEVGKEEAEKQIENEKNQLQMDKKMTNLELKQQKIQKETVEKKISELEVKSEVDGIVITVDEDAAVAMGENVKPLIHIGSLNKMKVEGVISEYDSLKIKEGQPVVLKSDVVPDAKWKGKVLKIGILPQQGSEMAAETGNEAVQYPVEVLVQDQNIPVKPGFKLIMEIETERKKANVIPLTAVQQDDDQQYVYVVKNGKITRKEIKTGTSTDEYIEVTSGLTKDDEIVREPSDEIKAGVEVTIK</sequence>
<dbReference type="RefSeq" id="WP_094245621.1">
    <property type="nucleotide sequence ID" value="NZ_CP017703.1"/>
</dbReference>
<dbReference type="InterPro" id="IPR058639">
    <property type="entry name" value="BSH_YknX-like"/>
</dbReference>
<feature type="domain" description="YknX-like barrel-sandwich hybrid" evidence="6">
    <location>
        <begin position="60"/>
        <end position="213"/>
    </location>
</feature>
<evidence type="ECO:0000256" key="3">
    <source>
        <dbReference type="ARBA" id="ARBA00023054"/>
    </source>
</evidence>
<dbReference type="GO" id="GO:0030313">
    <property type="term" value="C:cell envelope"/>
    <property type="evidence" value="ECO:0007669"/>
    <property type="project" value="UniProtKB-SubCell"/>
</dbReference>
<feature type="domain" description="YknX-like C-terminal permuted SH3-like" evidence="7">
    <location>
        <begin position="309"/>
        <end position="376"/>
    </location>
</feature>
<comment type="subcellular location">
    <subcellularLocation>
        <location evidence="1">Cell envelope</location>
    </subcellularLocation>
</comment>
<dbReference type="Pfam" id="PF25984">
    <property type="entry name" value="BSH_YknX"/>
    <property type="match status" value="1"/>
</dbReference>
<protein>
    <submittedName>
        <fullName evidence="9">Efflux transporter periplasmic adaptor subunit</fullName>
    </submittedName>
</protein>
<dbReference type="Gene3D" id="2.40.420.20">
    <property type="match status" value="1"/>
</dbReference>
<evidence type="ECO:0000259" key="5">
    <source>
        <dbReference type="Pfam" id="PF25982"/>
    </source>
</evidence>
<dbReference type="Pfam" id="PF25982">
    <property type="entry name" value="HH_YknX"/>
    <property type="match status" value="1"/>
</dbReference>
<dbReference type="Pfam" id="PF25989">
    <property type="entry name" value="YknX_C"/>
    <property type="match status" value="1"/>
</dbReference>
<evidence type="ECO:0000256" key="2">
    <source>
        <dbReference type="ARBA" id="ARBA00009477"/>
    </source>
</evidence>